<keyword evidence="1" id="KW-0472">Membrane</keyword>
<keyword evidence="3" id="KW-1185">Reference proteome</keyword>
<dbReference type="InterPro" id="IPR018815">
    <property type="entry name" value="Incr_loss_mito_DNA_1"/>
</dbReference>
<name>A0A8H7ZLM9_9ASCO</name>
<comment type="caution">
    <text evidence="2">The sequence shown here is derived from an EMBL/GenBank/DDBJ whole genome shotgun (WGS) entry which is preliminary data.</text>
</comment>
<feature type="transmembrane region" description="Helical" evidence="1">
    <location>
        <begin position="170"/>
        <end position="190"/>
    </location>
</feature>
<dbReference type="AlphaFoldDB" id="A0A8H7ZLM9"/>
<dbReference type="OrthoDB" id="5299849at2759"/>
<dbReference type="GeneID" id="93649749"/>
<feature type="transmembrane region" description="Helical" evidence="1">
    <location>
        <begin position="94"/>
        <end position="111"/>
    </location>
</feature>
<dbReference type="Proteomes" id="UP000669133">
    <property type="component" value="Unassembled WGS sequence"/>
</dbReference>
<organism evidence="2 3">
    <name type="scientific">Candida metapsilosis</name>
    <dbReference type="NCBI Taxonomy" id="273372"/>
    <lineage>
        <taxon>Eukaryota</taxon>
        <taxon>Fungi</taxon>
        <taxon>Dikarya</taxon>
        <taxon>Ascomycota</taxon>
        <taxon>Saccharomycotina</taxon>
        <taxon>Pichiomycetes</taxon>
        <taxon>Debaryomycetaceae</taxon>
        <taxon>Candida/Lodderomyces clade</taxon>
        <taxon>Candida</taxon>
    </lineage>
</organism>
<keyword evidence="1" id="KW-0812">Transmembrane</keyword>
<dbReference type="RefSeq" id="XP_067551143.1">
    <property type="nucleotide sequence ID" value="XM_067689833.1"/>
</dbReference>
<protein>
    <submittedName>
        <fullName evidence="2">Uncharacterized protein</fullName>
    </submittedName>
</protein>
<reference evidence="2 3" key="1">
    <citation type="submission" date="2020-12" db="EMBL/GenBank/DDBJ databases">
        <title>Effect of drift, selection, and recombination on the evolution of hybrid genomes in Candida yeast pathogens.</title>
        <authorList>
            <person name="Mixao V."/>
            <person name="Ksiezopolska E."/>
            <person name="Saus E."/>
            <person name="Boekhout T."/>
            <person name="Gacser A."/>
            <person name="Gabaldon T."/>
        </authorList>
    </citation>
    <scope>NUCLEOTIDE SEQUENCE [LARGE SCALE GENOMIC DNA]</scope>
    <source>
        <strain evidence="2 3">BP57</strain>
    </source>
</reference>
<keyword evidence="1" id="KW-1133">Transmembrane helix</keyword>
<dbReference type="EMBL" id="JAEOAQ010000001">
    <property type="protein sequence ID" value="KAG5422027.1"/>
    <property type="molecule type" value="Genomic_DNA"/>
</dbReference>
<evidence type="ECO:0000256" key="1">
    <source>
        <dbReference type="SAM" id="Phobius"/>
    </source>
</evidence>
<dbReference type="Pfam" id="PF10311">
    <property type="entry name" value="Ilm1"/>
    <property type="match status" value="1"/>
</dbReference>
<dbReference type="PANTHER" id="PTHR28029:SF1">
    <property type="entry name" value="PROTEIN ILM1"/>
    <property type="match status" value="1"/>
</dbReference>
<sequence length="251" mass="28114">MNNAKKAIDMIVIVIAETASGSSGAQNCDEAINVEKRIVGYTSGGSLRNITDDDALHTYTGLLFGAENKNEKISEKLPTLLSQHHQMQFLNSKSLLYIRIIVHFVLAYYLVENPEGLASAGFVILLGQAMQVPILHLSSNSPVLGLLAVLVSTLAISDLIPLLAENWNHFESLVPVRLFFYFIVTTYVYFVPNSKISNSLVATYSMFEIWANFLTYNNLRDEKFYRIKKFVEENADAIKKAQDDKVIVIED</sequence>
<evidence type="ECO:0000313" key="3">
    <source>
        <dbReference type="Proteomes" id="UP000669133"/>
    </source>
</evidence>
<feature type="transmembrane region" description="Helical" evidence="1">
    <location>
        <begin position="144"/>
        <end position="164"/>
    </location>
</feature>
<evidence type="ECO:0000313" key="2">
    <source>
        <dbReference type="EMBL" id="KAG5422027.1"/>
    </source>
</evidence>
<proteinExistence type="predicted"/>
<feature type="transmembrane region" description="Helical" evidence="1">
    <location>
        <begin position="117"/>
        <end position="137"/>
    </location>
</feature>
<gene>
    <name evidence="2" type="ORF">I9W82_001120</name>
</gene>
<dbReference type="PANTHER" id="PTHR28029">
    <property type="entry name" value="PROTEIN ILM1"/>
    <property type="match status" value="1"/>
</dbReference>
<accession>A0A8H7ZLM9</accession>